<feature type="region of interest" description="Disordered" evidence="1">
    <location>
        <begin position="54"/>
        <end position="96"/>
    </location>
</feature>
<keyword evidence="3" id="KW-1185">Reference proteome</keyword>
<dbReference type="AlphaFoldDB" id="A0AAV4AA29"/>
<name>A0AAV4AA29_9GAST</name>
<protein>
    <submittedName>
        <fullName evidence="2">Uncharacterized protein</fullName>
    </submittedName>
</protein>
<evidence type="ECO:0000313" key="2">
    <source>
        <dbReference type="EMBL" id="GFO03493.1"/>
    </source>
</evidence>
<proteinExistence type="predicted"/>
<reference evidence="2 3" key="1">
    <citation type="journal article" date="2021" name="Elife">
        <title>Chloroplast acquisition without the gene transfer in kleptoplastic sea slugs, Plakobranchus ocellatus.</title>
        <authorList>
            <person name="Maeda T."/>
            <person name="Takahashi S."/>
            <person name="Yoshida T."/>
            <person name="Shimamura S."/>
            <person name="Takaki Y."/>
            <person name="Nagai Y."/>
            <person name="Toyoda A."/>
            <person name="Suzuki Y."/>
            <person name="Arimoto A."/>
            <person name="Ishii H."/>
            <person name="Satoh N."/>
            <person name="Nishiyama T."/>
            <person name="Hasebe M."/>
            <person name="Maruyama T."/>
            <person name="Minagawa J."/>
            <person name="Obokata J."/>
            <person name="Shigenobu S."/>
        </authorList>
    </citation>
    <scope>NUCLEOTIDE SEQUENCE [LARGE SCALE GENOMIC DNA]</scope>
</reference>
<gene>
    <name evidence="2" type="ORF">PoB_002999800</name>
</gene>
<dbReference type="EMBL" id="BLXT01003727">
    <property type="protein sequence ID" value="GFO03493.1"/>
    <property type="molecule type" value="Genomic_DNA"/>
</dbReference>
<accession>A0AAV4AA29</accession>
<organism evidence="2 3">
    <name type="scientific">Plakobranchus ocellatus</name>
    <dbReference type="NCBI Taxonomy" id="259542"/>
    <lineage>
        <taxon>Eukaryota</taxon>
        <taxon>Metazoa</taxon>
        <taxon>Spiralia</taxon>
        <taxon>Lophotrochozoa</taxon>
        <taxon>Mollusca</taxon>
        <taxon>Gastropoda</taxon>
        <taxon>Heterobranchia</taxon>
        <taxon>Euthyneura</taxon>
        <taxon>Panpulmonata</taxon>
        <taxon>Sacoglossa</taxon>
        <taxon>Placobranchoidea</taxon>
        <taxon>Plakobranchidae</taxon>
        <taxon>Plakobranchus</taxon>
    </lineage>
</organism>
<evidence type="ECO:0000313" key="3">
    <source>
        <dbReference type="Proteomes" id="UP000735302"/>
    </source>
</evidence>
<sequence>MSTLHQCTCPADLDYAKMVHNKSGEKLHIEWLEMPKSLVKVDEALSALVLFSSSSSFSNSSPPMEQPYCKAGVTETHSHDSVPQAPGPRSPPSRFESCLLPVTLSNVKNTIPSRSVNNAT</sequence>
<evidence type="ECO:0000256" key="1">
    <source>
        <dbReference type="SAM" id="MobiDB-lite"/>
    </source>
</evidence>
<comment type="caution">
    <text evidence="2">The sequence shown here is derived from an EMBL/GenBank/DDBJ whole genome shotgun (WGS) entry which is preliminary data.</text>
</comment>
<dbReference type="Proteomes" id="UP000735302">
    <property type="component" value="Unassembled WGS sequence"/>
</dbReference>